<evidence type="ECO:0000313" key="2">
    <source>
        <dbReference type="Proteomes" id="UP000237682"/>
    </source>
</evidence>
<gene>
    <name evidence="1" type="ORF">C5L14_26635</name>
</gene>
<comment type="caution">
    <text evidence="1">The sequence shown here is derived from an EMBL/GenBank/DDBJ whole genome shotgun (WGS) entry which is preliminary data.</text>
</comment>
<dbReference type="EMBL" id="PUEJ01000013">
    <property type="protein sequence ID" value="PRH84431.1"/>
    <property type="molecule type" value="Genomic_DNA"/>
</dbReference>
<reference evidence="1 2" key="1">
    <citation type="submission" date="2018-02" db="EMBL/GenBank/DDBJ databases">
        <title>Whole genome sequencing of endophytic bacterium.</title>
        <authorList>
            <person name="Eedara R."/>
            <person name="Podile A.R."/>
        </authorList>
    </citation>
    <scope>NUCLEOTIDE SEQUENCE [LARGE SCALE GENOMIC DNA]</scope>
    <source>
        <strain evidence="1 2">RP1T</strain>
    </source>
</reference>
<accession>A0A2S9Q508</accession>
<protein>
    <submittedName>
        <fullName evidence="1">Uncharacterized protein</fullName>
    </submittedName>
</protein>
<organism evidence="1 2">
    <name type="scientific">Labrys okinawensis</name>
    <dbReference type="NCBI Taxonomy" id="346911"/>
    <lineage>
        <taxon>Bacteria</taxon>
        <taxon>Pseudomonadati</taxon>
        <taxon>Pseudomonadota</taxon>
        <taxon>Alphaproteobacteria</taxon>
        <taxon>Hyphomicrobiales</taxon>
        <taxon>Xanthobacteraceae</taxon>
        <taxon>Labrys</taxon>
    </lineage>
</organism>
<dbReference type="AlphaFoldDB" id="A0A2S9Q508"/>
<keyword evidence="2" id="KW-1185">Reference proteome</keyword>
<proteinExistence type="predicted"/>
<sequence>MRALGCALQGAGAIGENDSWLAFGRHEIAMKQPFSGLAAPLRPAASASMTEKEQAFLREIWSQRGNQTGRAGRLPL</sequence>
<dbReference type="Proteomes" id="UP000237682">
    <property type="component" value="Unassembled WGS sequence"/>
</dbReference>
<name>A0A2S9Q508_9HYPH</name>
<evidence type="ECO:0000313" key="1">
    <source>
        <dbReference type="EMBL" id="PRH84431.1"/>
    </source>
</evidence>